<evidence type="ECO:0000313" key="1">
    <source>
        <dbReference type="EMBL" id="ADG78905.1"/>
    </source>
</evidence>
<dbReference type="InterPro" id="IPR023393">
    <property type="entry name" value="START-like_dom_sf"/>
</dbReference>
<proteinExistence type="predicted"/>
<organism evidence="1 2">
    <name type="scientific">Tsukamurella paurometabola (strain ATCC 8368 / DSM 20162 / CCUG 35730 / CIP 100753 / JCM 10117 / KCTC 9821 / NBRC 16120 / NCIMB 702349 / NCTC 13040)</name>
    <name type="common">Corynebacterium paurometabolum</name>
    <dbReference type="NCBI Taxonomy" id="521096"/>
    <lineage>
        <taxon>Bacteria</taxon>
        <taxon>Bacillati</taxon>
        <taxon>Actinomycetota</taxon>
        <taxon>Actinomycetes</taxon>
        <taxon>Mycobacteriales</taxon>
        <taxon>Tsukamurellaceae</taxon>
        <taxon>Tsukamurella</taxon>
    </lineage>
</organism>
<dbReference type="HOGENOM" id="CLU_122359_0_0_11"/>
<gene>
    <name evidence="1" type="ordered locus">Tpau_2298</name>
</gene>
<dbReference type="EMBL" id="CP001966">
    <property type="protein sequence ID" value="ADG78905.1"/>
    <property type="molecule type" value="Genomic_DNA"/>
</dbReference>
<evidence type="ECO:0000313" key="2">
    <source>
        <dbReference type="Proteomes" id="UP000001213"/>
    </source>
</evidence>
<sequence>MAKVESTVEVPLPPDEAWAKAADLDVLPEWVTVHDGYRSPLPDQLEAGQKISSVVKVKGMRNRVDWTISTYDPPRKLVLDGKGMAGTKYKLTVTVAPSGAGTRMSLRADLGGAPFFGPVGITVARALKGDIEQSLAQFQKLFVQ</sequence>
<dbReference type="Proteomes" id="UP000001213">
    <property type="component" value="Chromosome"/>
</dbReference>
<reference evidence="2" key="1">
    <citation type="submission" date="2010-03" db="EMBL/GenBank/DDBJ databases">
        <title>The complete chromosome of Tsukamurella paurometabola DSM 20162.</title>
        <authorList>
            <consortium name="US DOE Joint Genome Institute (JGI-PGF)"/>
            <person name="Lucas S."/>
            <person name="Copeland A."/>
            <person name="Lapidus A."/>
            <person name="Glavina del Rio T."/>
            <person name="Dalin E."/>
            <person name="Tice H."/>
            <person name="Bruce D."/>
            <person name="Goodwin L."/>
            <person name="Pitluck S."/>
            <person name="Kyrpides N."/>
            <person name="Mavromatis K."/>
            <person name="Ivanova N."/>
            <person name="Mikhailova N."/>
            <person name="Munk A.C."/>
            <person name="Brettin T."/>
            <person name="Detter J.C."/>
            <person name="Tapia R."/>
            <person name="Han C."/>
            <person name="Larimer F."/>
            <person name="Land M."/>
            <person name="Hauser L."/>
            <person name="Markowitz V."/>
            <person name="Cheng J.-F."/>
            <person name="Hugenholtz P."/>
            <person name="Woyke T."/>
            <person name="Wu D."/>
            <person name="Jando M."/>
            <person name="Brambilla E."/>
            <person name="Klenk H.-P."/>
            <person name="Eisen J.A."/>
        </authorList>
    </citation>
    <scope>NUCLEOTIDE SEQUENCE [LARGE SCALE GENOMIC DNA]</scope>
    <source>
        <strain evidence="2">ATCC 8368 / DSM 20162 / CCUG 35730 / CIP 100753 / JCM 10117 / KCTC 9821 / NBRC 16120 / NCIMB 702349 / NCTC 13040</strain>
    </source>
</reference>
<dbReference type="RefSeq" id="WP_013126927.1">
    <property type="nucleotide sequence ID" value="NC_014158.1"/>
</dbReference>
<dbReference type="InterPro" id="IPR019587">
    <property type="entry name" value="Polyketide_cyclase/dehydratase"/>
</dbReference>
<dbReference type="KEGG" id="tpr:Tpau_2298"/>
<dbReference type="Pfam" id="PF10604">
    <property type="entry name" value="Polyketide_cyc2"/>
    <property type="match status" value="1"/>
</dbReference>
<keyword evidence="2" id="KW-1185">Reference proteome</keyword>
<reference evidence="1 2" key="2">
    <citation type="journal article" date="2011" name="Stand. Genomic Sci.">
        <title>Complete genome sequence of Tsukamurella paurometabola type strain (no. 33).</title>
        <authorList>
            <person name="Munk A.C."/>
            <person name="Lapidus A."/>
            <person name="Lucas S."/>
            <person name="Nolan M."/>
            <person name="Tice H."/>
            <person name="Cheng J.F."/>
            <person name="Del Rio T.G."/>
            <person name="Goodwin L."/>
            <person name="Pitluck S."/>
            <person name="Liolios K."/>
            <person name="Huntemann M."/>
            <person name="Ivanova N."/>
            <person name="Mavromatis K."/>
            <person name="Mikhailova N."/>
            <person name="Pati A."/>
            <person name="Chen A."/>
            <person name="Palaniappan K."/>
            <person name="Tapia R."/>
            <person name="Han C."/>
            <person name="Land M."/>
            <person name="Hauser L."/>
            <person name="Chang Y.J."/>
            <person name="Jeffries C.D."/>
            <person name="Brettin T."/>
            <person name="Yasawong M."/>
            <person name="Brambilla E.M."/>
            <person name="Rohde M."/>
            <person name="Sikorski J."/>
            <person name="Goker M."/>
            <person name="Detter J.C."/>
            <person name="Woyke T."/>
            <person name="Bristow J."/>
            <person name="Eisen J.A."/>
            <person name="Markowitz V."/>
            <person name="Hugenholtz P."/>
            <person name="Kyrpides N.C."/>
            <person name="Klenk H.P."/>
        </authorList>
    </citation>
    <scope>NUCLEOTIDE SEQUENCE [LARGE SCALE GENOMIC DNA]</scope>
    <source>
        <strain evidence="2">ATCC 8368 / DSM 20162 / CCUG 35730 / CIP 100753 / JCM 10117 / KCTC 9821 / NBRC 16120 / NCIMB 702349 / NCTC 13040</strain>
    </source>
</reference>
<dbReference type="STRING" id="521096.Tpau_2298"/>
<dbReference type="AlphaFoldDB" id="D5UQD5"/>
<dbReference type="SUPFAM" id="SSF55961">
    <property type="entry name" value="Bet v1-like"/>
    <property type="match status" value="1"/>
</dbReference>
<dbReference type="eggNOG" id="COG3427">
    <property type="taxonomic scope" value="Bacteria"/>
</dbReference>
<protein>
    <submittedName>
        <fullName evidence="1">Polyketide cyclase/dehydrase</fullName>
    </submittedName>
</protein>
<name>D5UQD5_TSUPD</name>
<accession>D5UQD5</accession>
<dbReference type="Gene3D" id="3.30.530.20">
    <property type="match status" value="1"/>
</dbReference>